<accession>A0ABU5NE80</accession>
<dbReference type="EMBL" id="JARJFB010000147">
    <property type="protein sequence ID" value="MEA0971479.1"/>
    <property type="molecule type" value="Genomic_DNA"/>
</dbReference>
<evidence type="ECO:0000313" key="1">
    <source>
        <dbReference type="EMBL" id="MEA0971479.1"/>
    </source>
</evidence>
<dbReference type="Proteomes" id="UP001291687">
    <property type="component" value="Unassembled WGS sequence"/>
</dbReference>
<dbReference type="Pfam" id="PF10913">
    <property type="entry name" value="DUF2706"/>
    <property type="match status" value="1"/>
</dbReference>
<dbReference type="RefSeq" id="WP_322777384.1">
    <property type="nucleotide sequence ID" value="NZ_JARJFB010000147.1"/>
</dbReference>
<protein>
    <submittedName>
        <fullName evidence="1">DUF2706 domain-containing protein</fullName>
    </submittedName>
</protein>
<sequence>MSQFIKSFCIAIVLLGAISCTPSPPYEIKSPCVAVEGDDSFAIMPCVRRPVNLNYAIT</sequence>
<gene>
    <name evidence="1" type="ORF">Megvenef_01458</name>
</gene>
<proteinExistence type="predicted"/>
<name>A0ABU5NE80_9RICK</name>
<organism evidence="1 2">
    <name type="scientific">Candidatus Megaera venefica</name>
    <dbReference type="NCBI Taxonomy" id="2055910"/>
    <lineage>
        <taxon>Bacteria</taxon>
        <taxon>Pseudomonadati</taxon>
        <taxon>Pseudomonadota</taxon>
        <taxon>Alphaproteobacteria</taxon>
        <taxon>Rickettsiales</taxon>
        <taxon>Rickettsiaceae</taxon>
        <taxon>Candidatus Megaera</taxon>
    </lineage>
</organism>
<comment type="caution">
    <text evidence="1">The sequence shown here is derived from an EMBL/GenBank/DDBJ whole genome shotgun (WGS) entry which is preliminary data.</text>
</comment>
<dbReference type="PROSITE" id="PS51257">
    <property type="entry name" value="PROKAR_LIPOPROTEIN"/>
    <property type="match status" value="1"/>
</dbReference>
<reference evidence="1 2" key="1">
    <citation type="submission" date="2023-03" db="EMBL/GenBank/DDBJ databases">
        <title>Host association and intracellularity evolved multiple times independently in the Rickettsiales.</title>
        <authorList>
            <person name="Castelli M."/>
            <person name="Nardi T."/>
            <person name="Gammuto L."/>
            <person name="Bellinzona G."/>
            <person name="Sabaneyeva E."/>
            <person name="Potekhin A."/>
            <person name="Serra V."/>
            <person name="Petroni G."/>
            <person name="Sassera D."/>
        </authorList>
    </citation>
    <scope>NUCLEOTIDE SEQUENCE [LARGE SCALE GENOMIC DNA]</scope>
    <source>
        <strain evidence="1 2">Sr 2-6</strain>
    </source>
</reference>
<evidence type="ECO:0000313" key="2">
    <source>
        <dbReference type="Proteomes" id="UP001291687"/>
    </source>
</evidence>
<keyword evidence="2" id="KW-1185">Reference proteome</keyword>
<dbReference type="InterPro" id="IPR024444">
    <property type="entry name" value="DUF2706"/>
</dbReference>